<evidence type="ECO:0000313" key="4">
    <source>
        <dbReference type="Proteomes" id="UP000005239"/>
    </source>
</evidence>
<keyword evidence="2" id="KW-0472">Membrane</keyword>
<accession>A0A2A6CMM7</accession>
<dbReference type="Proteomes" id="UP000005239">
    <property type="component" value="Unassembled WGS sequence"/>
</dbReference>
<dbReference type="AlphaFoldDB" id="A0A2A6CMM7"/>
<evidence type="ECO:0000256" key="1">
    <source>
        <dbReference type="SAM" id="MobiDB-lite"/>
    </source>
</evidence>
<keyword evidence="2" id="KW-0812">Transmembrane</keyword>
<dbReference type="EnsemblMetazoa" id="PPA41852.1">
    <property type="protein sequence ID" value="PPA41852.1"/>
    <property type="gene ID" value="WBGene00280221"/>
</dbReference>
<organism evidence="3 4">
    <name type="scientific">Pristionchus pacificus</name>
    <name type="common">Parasitic nematode worm</name>
    <dbReference type="NCBI Taxonomy" id="54126"/>
    <lineage>
        <taxon>Eukaryota</taxon>
        <taxon>Metazoa</taxon>
        <taxon>Ecdysozoa</taxon>
        <taxon>Nematoda</taxon>
        <taxon>Chromadorea</taxon>
        <taxon>Rhabditida</taxon>
        <taxon>Rhabditina</taxon>
        <taxon>Diplogasteromorpha</taxon>
        <taxon>Diplogasteroidea</taxon>
        <taxon>Neodiplogasteridae</taxon>
        <taxon>Pristionchus</taxon>
    </lineage>
</organism>
<reference evidence="4" key="1">
    <citation type="journal article" date="2008" name="Nat. Genet.">
        <title>The Pristionchus pacificus genome provides a unique perspective on nematode lifestyle and parasitism.</title>
        <authorList>
            <person name="Dieterich C."/>
            <person name="Clifton S.W."/>
            <person name="Schuster L.N."/>
            <person name="Chinwalla A."/>
            <person name="Delehaunty K."/>
            <person name="Dinkelacker I."/>
            <person name="Fulton L."/>
            <person name="Fulton R."/>
            <person name="Godfrey J."/>
            <person name="Minx P."/>
            <person name="Mitreva M."/>
            <person name="Roeseler W."/>
            <person name="Tian H."/>
            <person name="Witte H."/>
            <person name="Yang S.P."/>
            <person name="Wilson R.K."/>
            <person name="Sommer R.J."/>
        </authorList>
    </citation>
    <scope>NUCLEOTIDE SEQUENCE [LARGE SCALE GENOMIC DNA]</scope>
    <source>
        <strain evidence="4">PS312</strain>
    </source>
</reference>
<gene>
    <name evidence="3" type="primary">WBGene00280221</name>
</gene>
<sequence>MIYICSPFMSQYNSHAYAVAVYCGYPSLVLFPLINCSMSLFFVSHNHLVMFNLTRPSPDSLPINNFPVPELYPENTLNSTIIVTAILNAESLTKLHKKNNEGESIEGEERKRNEPLTKSQVPQ</sequence>
<evidence type="ECO:0000256" key="2">
    <source>
        <dbReference type="SAM" id="Phobius"/>
    </source>
</evidence>
<keyword evidence="4" id="KW-1185">Reference proteome</keyword>
<feature type="region of interest" description="Disordered" evidence="1">
    <location>
        <begin position="97"/>
        <end position="123"/>
    </location>
</feature>
<name>A0A2A6CMM7_PRIPA</name>
<accession>A0A8R1UVR9</accession>
<keyword evidence="2" id="KW-1133">Transmembrane helix</keyword>
<feature type="transmembrane region" description="Helical" evidence="2">
    <location>
        <begin position="16"/>
        <end position="43"/>
    </location>
</feature>
<evidence type="ECO:0000313" key="3">
    <source>
        <dbReference type="EnsemblMetazoa" id="PPA41852.1"/>
    </source>
</evidence>
<protein>
    <submittedName>
        <fullName evidence="3">Uncharacterized protein</fullName>
    </submittedName>
</protein>
<reference evidence="3" key="2">
    <citation type="submission" date="2022-06" db="UniProtKB">
        <authorList>
            <consortium name="EnsemblMetazoa"/>
        </authorList>
    </citation>
    <scope>IDENTIFICATION</scope>
    <source>
        <strain evidence="3">PS312</strain>
    </source>
</reference>
<proteinExistence type="predicted"/>